<dbReference type="PANTHER" id="PTHR23389:SF21">
    <property type="entry name" value="ATPASE FAMILY AAA DOMAIN-CONTAINING PROTEIN 5"/>
    <property type="match status" value="1"/>
</dbReference>
<feature type="region of interest" description="Disordered" evidence="1">
    <location>
        <begin position="336"/>
        <end position="358"/>
    </location>
</feature>
<evidence type="ECO:0000256" key="2">
    <source>
        <dbReference type="SAM" id="Phobius"/>
    </source>
</evidence>
<sequence length="1128" mass="129010">MKDIKQYFANGKNIVDKETDTDLSNVKEDQEQEDIIATCKRKRVKIRISSNGSSSRMCIIENKNDLIDKTPSPFNDEINNGQRTLQDGTPKSSLTESGVKRRLKKVFFILIRITVDVNLLINLYNWIFFIFKLSKSTVEINENQSEERNISQEQELNNQIVMNLDSSLSNSVNSKDKIELNIEFHDEIGSQREESNAFQVLMSHSKPIQYKSPLQQPIEDSENKKKLDAKEFRSRCKEKLIALADKKGYSTKKIAEMEEGEKIEKNIENRIRFFKGESKSNIHKKDKDSFELSIKTNKQSGNLLDYFSKSPLGLTSKDEKCVSTFTVKADVHRTDNSDIEPMKKPKSNKKYSNKKCPKSSELDLSAMDDIHVIESENLFSLQTVKQDKQKREKPRWSLRIKLHTSEDNDSLYSNDTDDELFSPRSKSKFNASSKSGKSINIDNEVYMKNHNRHVKMKERNKERKELIVKDSNISNIVKDAPNGDTDFKKSNRANKKEQKINDMNEMVTATDDSEYEISNENILKRKPNEKLAPLFIKRRKIDPAVTAAKRLFLQSDIINVENKNTDYKINNGISVLPFPAISHITQLEDELNSIRSEIEHKFSMKIFEKKYLPSIDISNYKYITNCREASKTIKTIKGPVKANVEQVLSEIEKLYPGVRRMWETISTIKGDLEKNSPSPKGRKTHERKRMLTENVEKEEKQSHNCAWTYKYKPMSAQEIVGNEEGANKLKNWLSGWRASLTKENDDSSGDEFYSSDCSSSSNIENNQIAVLLGPHGSGKSASVYVIAEELGYSVIEVNASSKRTGKRILKELEEATKSHRIKKSKHKSLFEQITNEDEISKISQNSLILLEDIDLVFEEDEGFVSAAYQLASNTKRPIVMTCRNTCPHLNKMAPQQNKVYFHKVSGNRASTLLELIALAETGYRIPHNCLRKLLQEGDLRQALLQLQYLLLSAEDLDSLSLMSSLIDVEDTTLDMSEEKTQPNLSLAENMSFYSALHDLNADIANFINNQILYKNFDANEHVQNQSNIILRKQLKQGVDLALSYVTSTCLDRRIMALDYLPTARTICRAEESRSSTNYKRGNRFFHYLHSLKLPSASMKPNILAAACRMLQEGANKTASMSTENIIID</sequence>
<organism evidence="4 5">
    <name type="scientific">Mycetomoellerius zeteki</name>
    <dbReference type="NCBI Taxonomy" id="64791"/>
    <lineage>
        <taxon>Eukaryota</taxon>
        <taxon>Metazoa</taxon>
        <taxon>Ecdysozoa</taxon>
        <taxon>Arthropoda</taxon>
        <taxon>Hexapoda</taxon>
        <taxon>Insecta</taxon>
        <taxon>Pterygota</taxon>
        <taxon>Neoptera</taxon>
        <taxon>Endopterygota</taxon>
        <taxon>Hymenoptera</taxon>
        <taxon>Apocrita</taxon>
        <taxon>Aculeata</taxon>
        <taxon>Formicoidea</taxon>
        <taxon>Formicidae</taxon>
        <taxon>Myrmicinae</taxon>
        <taxon>Mycetomoellerius</taxon>
    </lineage>
</organism>
<dbReference type="GO" id="GO:0061860">
    <property type="term" value="F:DNA clamp unloader activity"/>
    <property type="evidence" value="ECO:0007669"/>
    <property type="project" value="TreeGrafter"/>
</dbReference>
<dbReference type="AlphaFoldDB" id="A0A151X870"/>
<gene>
    <name evidence="4" type="ORF">ALC60_04555</name>
</gene>
<evidence type="ECO:0000259" key="3">
    <source>
        <dbReference type="Pfam" id="PF00004"/>
    </source>
</evidence>
<keyword evidence="2" id="KW-1133">Transmembrane helix</keyword>
<dbReference type="Proteomes" id="UP000075809">
    <property type="component" value="Unassembled WGS sequence"/>
</dbReference>
<accession>A0A151X870</accession>
<reference evidence="4 5" key="1">
    <citation type="submission" date="2015-09" db="EMBL/GenBank/DDBJ databases">
        <title>Trachymyrmex zeteki WGS genome.</title>
        <authorList>
            <person name="Nygaard S."/>
            <person name="Hu H."/>
            <person name="Boomsma J."/>
            <person name="Zhang G."/>
        </authorList>
    </citation>
    <scope>NUCLEOTIDE SEQUENCE [LARGE SCALE GENOMIC DNA]</scope>
    <source>
        <strain evidence="4">Tzet28-1</strain>
        <tissue evidence="4">Whole body</tissue>
    </source>
</reference>
<dbReference type="GO" id="GO:0016887">
    <property type="term" value="F:ATP hydrolysis activity"/>
    <property type="evidence" value="ECO:0007669"/>
    <property type="project" value="InterPro"/>
</dbReference>
<dbReference type="GO" id="GO:0003677">
    <property type="term" value="F:DNA binding"/>
    <property type="evidence" value="ECO:0007669"/>
    <property type="project" value="TreeGrafter"/>
</dbReference>
<dbReference type="GO" id="GO:0005524">
    <property type="term" value="F:ATP binding"/>
    <property type="evidence" value="ECO:0007669"/>
    <property type="project" value="InterPro"/>
</dbReference>
<keyword evidence="5" id="KW-1185">Reference proteome</keyword>
<feature type="transmembrane region" description="Helical" evidence="2">
    <location>
        <begin position="106"/>
        <end position="131"/>
    </location>
</feature>
<keyword evidence="2" id="KW-0472">Membrane</keyword>
<name>A0A151X870_9HYME</name>
<dbReference type="Pfam" id="PF00004">
    <property type="entry name" value="AAA"/>
    <property type="match status" value="1"/>
</dbReference>
<dbReference type="SUPFAM" id="SSF52540">
    <property type="entry name" value="P-loop containing nucleoside triphosphate hydrolases"/>
    <property type="match status" value="1"/>
</dbReference>
<feature type="region of interest" description="Disordered" evidence="1">
    <location>
        <begin position="407"/>
        <end position="436"/>
    </location>
</feature>
<protein>
    <submittedName>
        <fullName evidence="4">ATPase family AAA domain-containing protein 5</fullName>
    </submittedName>
</protein>
<evidence type="ECO:0000313" key="4">
    <source>
        <dbReference type="EMBL" id="KYQ56478.1"/>
    </source>
</evidence>
<dbReference type="Gene3D" id="3.40.50.300">
    <property type="entry name" value="P-loop containing nucleotide triphosphate hydrolases"/>
    <property type="match status" value="1"/>
</dbReference>
<feature type="region of interest" description="Disordered" evidence="1">
    <location>
        <begin position="670"/>
        <end position="697"/>
    </location>
</feature>
<dbReference type="InterPro" id="IPR027417">
    <property type="entry name" value="P-loop_NTPase"/>
</dbReference>
<proteinExistence type="predicted"/>
<evidence type="ECO:0000256" key="1">
    <source>
        <dbReference type="SAM" id="MobiDB-lite"/>
    </source>
</evidence>
<feature type="domain" description="ATPase AAA-type core" evidence="3">
    <location>
        <begin position="770"/>
        <end position="860"/>
    </location>
</feature>
<dbReference type="InterPro" id="IPR003959">
    <property type="entry name" value="ATPase_AAA_core"/>
</dbReference>
<dbReference type="EMBL" id="KQ982431">
    <property type="protein sequence ID" value="KYQ56478.1"/>
    <property type="molecule type" value="Genomic_DNA"/>
</dbReference>
<evidence type="ECO:0000313" key="5">
    <source>
        <dbReference type="Proteomes" id="UP000075809"/>
    </source>
</evidence>
<dbReference type="GO" id="GO:0005634">
    <property type="term" value="C:nucleus"/>
    <property type="evidence" value="ECO:0007669"/>
    <property type="project" value="TreeGrafter"/>
</dbReference>
<dbReference type="STRING" id="64791.A0A151X870"/>
<keyword evidence="2" id="KW-0812">Transmembrane</keyword>
<dbReference type="PANTHER" id="PTHR23389">
    <property type="entry name" value="CHROMOSOME TRANSMISSION FIDELITY FACTOR 18"/>
    <property type="match status" value="1"/>
</dbReference>
<feature type="compositionally biased region" description="Basic residues" evidence="1">
    <location>
        <begin position="344"/>
        <end position="357"/>
    </location>
</feature>